<dbReference type="eggNOG" id="COG0191">
    <property type="taxonomic scope" value="Bacteria"/>
</dbReference>
<evidence type="ECO:0000256" key="3">
    <source>
        <dbReference type="PIRSR" id="PIRSR001359-3"/>
    </source>
</evidence>
<dbReference type="Pfam" id="PF01116">
    <property type="entry name" value="F_bP_aldolase"/>
    <property type="match status" value="1"/>
</dbReference>
<dbReference type="STRING" id="445971.ANASTE_00763"/>
<feature type="binding site" evidence="2">
    <location>
        <begin position="209"/>
        <end position="211"/>
    </location>
    <ligand>
        <name>dihydroxyacetone phosphate</name>
        <dbReference type="ChEBI" id="CHEBI:57642"/>
    </ligand>
</feature>
<dbReference type="GO" id="GO:0005975">
    <property type="term" value="P:carbohydrate metabolic process"/>
    <property type="evidence" value="ECO:0007669"/>
    <property type="project" value="InterPro"/>
</dbReference>
<evidence type="ECO:0000256" key="2">
    <source>
        <dbReference type="PIRSR" id="PIRSR001359-2"/>
    </source>
</evidence>
<keyword evidence="3" id="KW-0479">Metal-binding</keyword>
<dbReference type="GeneID" id="98001544"/>
<protein>
    <submittedName>
        <fullName evidence="4">Ketose-bisphosphate aldolase</fullName>
    </submittedName>
</protein>
<gene>
    <name evidence="4" type="ORF">ANASTE_00763</name>
</gene>
<dbReference type="EMBL" id="ABIL02000005">
    <property type="protein sequence ID" value="EDS73047.1"/>
    <property type="molecule type" value="Genomic_DNA"/>
</dbReference>
<dbReference type="CDD" id="cd00947">
    <property type="entry name" value="TBP_aldolase_IIB"/>
    <property type="match status" value="1"/>
</dbReference>
<dbReference type="PANTHER" id="PTHR30304">
    <property type="entry name" value="D-TAGATOSE-1,6-BISPHOSPHATE ALDOLASE"/>
    <property type="match status" value="1"/>
</dbReference>
<organism evidence="4 5">
    <name type="scientific">Anaerofustis stercorihominis DSM 17244</name>
    <dbReference type="NCBI Taxonomy" id="445971"/>
    <lineage>
        <taxon>Bacteria</taxon>
        <taxon>Bacillati</taxon>
        <taxon>Bacillota</taxon>
        <taxon>Clostridia</taxon>
        <taxon>Eubacteriales</taxon>
        <taxon>Eubacteriaceae</taxon>
        <taxon>Anaerofustis</taxon>
    </lineage>
</organism>
<feature type="active site" description="Proton donor" evidence="1">
    <location>
        <position position="82"/>
    </location>
</feature>
<dbReference type="PANTHER" id="PTHR30304:SF0">
    <property type="entry name" value="D-TAGATOSE-1,6-BISPHOSPHATE ALDOLASE SUBUNIT GATY-RELATED"/>
    <property type="match status" value="1"/>
</dbReference>
<dbReference type="PIRSF" id="PIRSF001359">
    <property type="entry name" value="F_bP_aldolase_II"/>
    <property type="match status" value="1"/>
</dbReference>
<name>B1C7R0_9FIRM</name>
<reference evidence="4" key="2">
    <citation type="submission" date="2013-08" db="EMBL/GenBank/DDBJ databases">
        <title>Draft genome sequence of Anaerofustis stercorihominis (DSM 17244).</title>
        <authorList>
            <person name="Sudarsanam P."/>
            <person name="Ley R."/>
            <person name="Guruge J."/>
            <person name="Turnbaugh P.J."/>
            <person name="Mahowald M."/>
            <person name="Liep D."/>
            <person name="Gordon J."/>
        </authorList>
    </citation>
    <scope>NUCLEOTIDE SEQUENCE</scope>
    <source>
        <strain evidence="4">DSM 17244</strain>
    </source>
</reference>
<dbReference type="GO" id="GO:0008270">
    <property type="term" value="F:zinc ion binding"/>
    <property type="evidence" value="ECO:0007669"/>
    <property type="project" value="InterPro"/>
</dbReference>
<dbReference type="GO" id="GO:0016832">
    <property type="term" value="F:aldehyde-lyase activity"/>
    <property type="evidence" value="ECO:0007669"/>
    <property type="project" value="InterPro"/>
</dbReference>
<sequence length="288" mass="31972">MAYVSMKKMLKDARAGHYAVGAFNIVNYLTAKAVVDAACDLKVPVILQTSVKTVKQFGIEEFMSFLRPICENASVDVAVHLDHCTDKEYAKRCMDAGWSSIMFDGSKTPLEQNIKDTLEVKDYISGRDISLEGEVGSIVGVEDDIVVHKDDAAYASREDCEKYLKETGVDCLAPAIGTAHGVYKGEIKLNYDLFKEIDDISPIPLVLHGGTGLSDEMFGKLIDLRASKVNISTAIKIAYCQGMYAYSSANRDENDPLKLDDYVYKRIYALAFKHINFFTLRKGSINDE</sequence>
<feature type="binding site" evidence="3">
    <location>
        <position position="83"/>
    </location>
    <ligand>
        <name>Zn(2+)</name>
        <dbReference type="ChEBI" id="CHEBI:29105"/>
        <label>1</label>
        <note>catalytic</note>
    </ligand>
</feature>
<dbReference type="RefSeq" id="WP_007049211.1">
    <property type="nucleotide sequence ID" value="NZ_DS560015.1"/>
</dbReference>
<evidence type="ECO:0000256" key="1">
    <source>
        <dbReference type="PIRSR" id="PIRSR001359-1"/>
    </source>
</evidence>
<dbReference type="AlphaFoldDB" id="B1C7R0"/>
<feature type="binding site" evidence="2">
    <location>
        <position position="181"/>
    </location>
    <ligand>
        <name>dihydroxyacetone phosphate</name>
        <dbReference type="ChEBI" id="CHEBI:57642"/>
    </ligand>
</feature>
<evidence type="ECO:0000313" key="5">
    <source>
        <dbReference type="Proteomes" id="UP000005178"/>
    </source>
</evidence>
<feature type="binding site" evidence="3">
    <location>
        <position position="104"/>
    </location>
    <ligand>
        <name>Zn(2+)</name>
        <dbReference type="ChEBI" id="CHEBI:29105"/>
        <label>2</label>
    </ligand>
</feature>
<feature type="binding site" evidence="3">
    <location>
        <position position="180"/>
    </location>
    <ligand>
        <name>Zn(2+)</name>
        <dbReference type="ChEBI" id="CHEBI:29105"/>
        <label>1</label>
        <note>catalytic</note>
    </ligand>
</feature>
<dbReference type="Gene3D" id="3.20.20.70">
    <property type="entry name" value="Aldolase class I"/>
    <property type="match status" value="1"/>
</dbReference>
<proteinExistence type="predicted"/>
<dbReference type="InterPro" id="IPR000771">
    <property type="entry name" value="FBA_II"/>
</dbReference>
<dbReference type="InterPro" id="IPR050246">
    <property type="entry name" value="Class_II_FBP_aldolase"/>
</dbReference>
<comment type="cofactor">
    <cofactor evidence="3">
        <name>Zn(2+)</name>
        <dbReference type="ChEBI" id="CHEBI:29105"/>
    </cofactor>
    <text evidence="3">Binds 2 Zn(2+) ions per subunit. One is catalytic and the other provides a structural contribution.</text>
</comment>
<dbReference type="NCBIfam" id="TIGR00167">
    <property type="entry name" value="cbbA"/>
    <property type="match status" value="1"/>
</dbReference>
<reference evidence="4" key="1">
    <citation type="submission" date="2008-01" db="EMBL/GenBank/DDBJ databases">
        <authorList>
            <person name="Fulton L."/>
            <person name="Clifton S."/>
            <person name="Fulton B."/>
            <person name="Xu J."/>
            <person name="Minx P."/>
            <person name="Pepin K.H."/>
            <person name="Johnson M."/>
            <person name="Thiruvilangam P."/>
            <person name="Bhonagiri V."/>
            <person name="Nash W.E."/>
            <person name="Mardis E.R."/>
            <person name="Wilson R.K."/>
        </authorList>
    </citation>
    <scope>NUCLEOTIDE SEQUENCE [LARGE SCALE GENOMIC DNA]</scope>
    <source>
        <strain evidence="4">DSM 17244</strain>
    </source>
</reference>
<keyword evidence="3" id="KW-0862">Zinc</keyword>
<evidence type="ECO:0000313" key="4">
    <source>
        <dbReference type="EMBL" id="EDS73047.1"/>
    </source>
</evidence>
<feature type="binding site" evidence="3">
    <location>
        <position position="208"/>
    </location>
    <ligand>
        <name>Zn(2+)</name>
        <dbReference type="ChEBI" id="CHEBI:29105"/>
        <label>1</label>
        <note>catalytic</note>
    </ligand>
</feature>
<dbReference type="SUPFAM" id="SSF51569">
    <property type="entry name" value="Aldolase"/>
    <property type="match status" value="1"/>
</dbReference>
<feature type="binding site" evidence="2">
    <location>
        <begin position="230"/>
        <end position="233"/>
    </location>
    <ligand>
        <name>dihydroxyacetone phosphate</name>
        <dbReference type="ChEBI" id="CHEBI:57642"/>
    </ligand>
</feature>
<dbReference type="InterPro" id="IPR013785">
    <property type="entry name" value="Aldolase_TIM"/>
</dbReference>
<comment type="caution">
    <text evidence="4">The sequence shown here is derived from an EMBL/GenBank/DDBJ whole genome shotgun (WGS) entry which is preliminary data.</text>
</comment>
<keyword evidence="5" id="KW-1185">Reference proteome</keyword>
<dbReference type="OrthoDB" id="9803995at2"/>
<dbReference type="Proteomes" id="UP000005178">
    <property type="component" value="Unassembled WGS sequence"/>
</dbReference>
<feature type="binding site" evidence="3">
    <location>
        <position position="134"/>
    </location>
    <ligand>
        <name>Zn(2+)</name>
        <dbReference type="ChEBI" id="CHEBI:29105"/>
        <label>2</label>
    </ligand>
</feature>
<accession>B1C7R0</accession>
<dbReference type="HOGENOM" id="CLU_040088_0_1_9"/>